<accession>A0A166EJZ2</accession>
<proteinExistence type="predicted"/>
<organism evidence="2 3">
    <name type="scientific">Sistotremastrum suecicum HHB10207 ss-3</name>
    <dbReference type="NCBI Taxonomy" id="1314776"/>
    <lineage>
        <taxon>Eukaryota</taxon>
        <taxon>Fungi</taxon>
        <taxon>Dikarya</taxon>
        <taxon>Basidiomycota</taxon>
        <taxon>Agaricomycotina</taxon>
        <taxon>Agaricomycetes</taxon>
        <taxon>Sistotremastrales</taxon>
        <taxon>Sistotremastraceae</taxon>
        <taxon>Sistotremastrum</taxon>
    </lineage>
</organism>
<dbReference type="GO" id="GO:0009063">
    <property type="term" value="P:amino acid catabolic process"/>
    <property type="evidence" value="ECO:0007669"/>
    <property type="project" value="TreeGrafter"/>
</dbReference>
<evidence type="ECO:0000259" key="1">
    <source>
        <dbReference type="Pfam" id="PF01593"/>
    </source>
</evidence>
<dbReference type="OrthoDB" id="7777654at2759"/>
<name>A0A166EJZ2_9AGAM</name>
<dbReference type="PANTHER" id="PTHR10742">
    <property type="entry name" value="FLAVIN MONOAMINE OXIDASE"/>
    <property type="match status" value="1"/>
</dbReference>
<protein>
    <submittedName>
        <fullName evidence="2">FAD/NAD(P)-binding domain-containing protein</fullName>
    </submittedName>
</protein>
<dbReference type="EMBL" id="KV428042">
    <property type="protein sequence ID" value="KZT39678.1"/>
    <property type="molecule type" value="Genomic_DNA"/>
</dbReference>
<dbReference type="InterPro" id="IPR002937">
    <property type="entry name" value="Amino_oxidase"/>
</dbReference>
<feature type="domain" description="Amine oxidase" evidence="1">
    <location>
        <begin position="78"/>
        <end position="629"/>
    </location>
</feature>
<dbReference type="Gene3D" id="3.90.660.10">
    <property type="match status" value="2"/>
</dbReference>
<dbReference type="Pfam" id="PF01593">
    <property type="entry name" value="Amino_oxidase"/>
    <property type="match status" value="1"/>
</dbReference>
<dbReference type="STRING" id="1314776.A0A166EJZ2"/>
<dbReference type="InterPro" id="IPR050281">
    <property type="entry name" value="Flavin_monoamine_oxidase"/>
</dbReference>
<keyword evidence="3" id="KW-1185">Reference proteome</keyword>
<dbReference type="Proteomes" id="UP000076798">
    <property type="component" value="Unassembled WGS sequence"/>
</dbReference>
<dbReference type="SUPFAM" id="SSF54373">
    <property type="entry name" value="FAD-linked reductases, C-terminal domain"/>
    <property type="match status" value="1"/>
</dbReference>
<gene>
    <name evidence="2" type="ORF">SISSUDRAFT_586811</name>
</gene>
<sequence>MASAPLLQTHHTTATRLSSPALTMPTLRDGHSILDHIAKNDLSAARSLFLSLPSDSFPSRASFPKPVKDKVGIIGAGIAGLYAAMILKSLGYDYEILEASQRIGGRAYTYHFNLPPPGCPENYDYYDIGAMRFPDIPWMQRVFDLFKLLKVEQIPYFLSAPGTFLHFNGHQWPADKPQYEVVGDGTVQYLDVFNVTVSNGGAVPDSFILHLRVPAEDAPGSPDAVWWGLAFDRLREPFKLLNEVPPAELASALAKAWATLLPYDSHSVRSYLLSPEVGYPNAVVTWLETFQTATGLYDRSLINSVMDSLDFDWPTGSPMQDTILPCHKVTSDSDPVLWKCIKGGSSRVTDQMAQTLDDGKILKGQRVTRLQLREDDASGTVEVFLNDAASPARSYSHVICTTPLGVLGEIDTLDLGLAYSQNTAIRSLLYDSSVKVAVKFKTRWWEDPDIVNPPIFGGTSSTDLPIRTIVYPSYGIPTSLSSDDVKPPGVLMISYLWSQDAIRLGAQYPYDPTVQSEDPRHRQFPLDHPLLQLTLNNLERVHGVSRDKFGEVEDWHFFNWNASSFARGPFVVFGPGQFQSPSAQQNNLGLYTSLLFPNKTGTFFIAGEAASIHHGWFLASLNSAWRAVHGVLQSLGAEEDKKRLYELWGIPSDLDVKMYEECHDIVTGKRARGRV</sequence>
<dbReference type="SUPFAM" id="SSF51905">
    <property type="entry name" value="FAD/NAD(P)-binding domain"/>
    <property type="match status" value="1"/>
</dbReference>
<evidence type="ECO:0000313" key="3">
    <source>
        <dbReference type="Proteomes" id="UP000076798"/>
    </source>
</evidence>
<dbReference type="Gene3D" id="1.10.10.1620">
    <property type="match status" value="1"/>
</dbReference>
<dbReference type="PANTHER" id="PTHR10742:SF342">
    <property type="entry name" value="AMINE OXIDASE"/>
    <property type="match status" value="1"/>
</dbReference>
<reference evidence="2 3" key="1">
    <citation type="journal article" date="2016" name="Mol. Biol. Evol.">
        <title>Comparative Genomics of Early-Diverging Mushroom-Forming Fungi Provides Insights into the Origins of Lignocellulose Decay Capabilities.</title>
        <authorList>
            <person name="Nagy L.G."/>
            <person name="Riley R."/>
            <person name="Tritt A."/>
            <person name="Adam C."/>
            <person name="Daum C."/>
            <person name="Floudas D."/>
            <person name="Sun H."/>
            <person name="Yadav J.S."/>
            <person name="Pangilinan J."/>
            <person name="Larsson K.H."/>
            <person name="Matsuura K."/>
            <person name="Barry K."/>
            <person name="Labutti K."/>
            <person name="Kuo R."/>
            <person name="Ohm R.A."/>
            <person name="Bhattacharya S.S."/>
            <person name="Shirouzu T."/>
            <person name="Yoshinaga Y."/>
            <person name="Martin F.M."/>
            <person name="Grigoriev I.V."/>
            <person name="Hibbett D.S."/>
        </authorList>
    </citation>
    <scope>NUCLEOTIDE SEQUENCE [LARGE SCALE GENOMIC DNA]</scope>
    <source>
        <strain evidence="2 3">HHB10207 ss-3</strain>
    </source>
</reference>
<dbReference type="GO" id="GO:0001716">
    <property type="term" value="F:L-amino-acid oxidase activity"/>
    <property type="evidence" value="ECO:0007669"/>
    <property type="project" value="TreeGrafter"/>
</dbReference>
<dbReference type="Gene3D" id="3.50.50.60">
    <property type="entry name" value="FAD/NAD(P)-binding domain"/>
    <property type="match status" value="1"/>
</dbReference>
<dbReference type="InterPro" id="IPR036188">
    <property type="entry name" value="FAD/NAD-bd_sf"/>
</dbReference>
<evidence type="ECO:0000313" key="2">
    <source>
        <dbReference type="EMBL" id="KZT39678.1"/>
    </source>
</evidence>
<dbReference type="AlphaFoldDB" id="A0A166EJZ2"/>